<organism evidence="1 2">
    <name type="scientific">Candida viswanathii</name>
    <dbReference type="NCBI Taxonomy" id="5486"/>
    <lineage>
        <taxon>Eukaryota</taxon>
        <taxon>Fungi</taxon>
        <taxon>Dikarya</taxon>
        <taxon>Ascomycota</taxon>
        <taxon>Saccharomycotina</taxon>
        <taxon>Pichiomycetes</taxon>
        <taxon>Debaryomycetaceae</taxon>
        <taxon>Candida/Lodderomyces clade</taxon>
        <taxon>Candida</taxon>
    </lineage>
</organism>
<dbReference type="AlphaFoldDB" id="A0A367YMI0"/>
<dbReference type="Proteomes" id="UP000253472">
    <property type="component" value="Unassembled WGS sequence"/>
</dbReference>
<accession>A0A367YMI0</accession>
<comment type="caution">
    <text evidence="1">The sequence shown here is derived from an EMBL/GenBank/DDBJ whole genome shotgun (WGS) entry which is preliminary data.</text>
</comment>
<sequence length="257" mass="29312">MSEQINKAKQLIKPKQSFNSKTIHHINQYSLIKQVTSFVLSIGIVNSFYTSFVLPLYDFVNNNILSISPIYNILSYVDNLYYTLLVTFDKYFLEIPLETLNSIGKTYISPLDDKLIAVNNKYLKPIETKSTKEFYNIVYTVQEILINLKNFTFDKSSEIQKTIVDTYNQELQSKSNESSNVIGKNLTASYNTASKTITKLNDDYITPLKLQTQDYVDQFTTQTKQRADEFINDAKSKVAPKINEIKESVPAAVSASA</sequence>
<dbReference type="OrthoDB" id="4081031at2759"/>
<reference evidence="1 2" key="1">
    <citation type="submission" date="2018-06" db="EMBL/GenBank/DDBJ databases">
        <title>Whole genome sequencing of Candida tropicalis (genome annotated by CSBL at Korea University).</title>
        <authorList>
            <person name="Ahn J."/>
        </authorList>
    </citation>
    <scope>NUCLEOTIDE SEQUENCE [LARGE SCALE GENOMIC DNA]</scope>
    <source>
        <strain evidence="1 2">ATCC 20962</strain>
    </source>
</reference>
<gene>
    <name evidence="1" type="ORF">Cantr_01855</name>
</gene>
<proteinExistence type="predicted"/>
<evidence type="ECO:0000313" key="1">
    <source>
        <dbReference type="EMBL" id="RCK66221.1"/>
    </source>
</evidence>
<name>A0A367YMI0_9ASCO</name>
<dbReference type="Pfam" id="PF17316">
    <property type="entry name" value="Perilipin_2"/>
    <property type="match status" value="1"/>
</dbReference>
<keyword evidence="2" id="KW-1185">Reference proteome</keyword>
<dbReference type="EMBL" id="QLNQ01000017">
    <property type="protein sequence ID" value="RCK66221.1"/>
    <property type="molecule type" value="Genomic_DNA"/>
</dbReference>
<evidence type="ECO:0000313" key="2">
    <source>
        <dbReference type="Proteomes" id="UP000253472"/>
    </source>
</evidence>
<protein>
    <submittedName>
        <fullName evidence="1">Uncharacterized protein</fullName>
    </submittedName>
</protein>